<dbReference type="InterPro" id="IPR011335">
    <property type="entry name" value="Restrct_endonuc-II-like"/>
</dbReference>
<dbReference type="Proteomes" id="UP000515679">
    <property type="component" value="Chromosome"/>
</dbReference>
<dbReference type="Gene3D" id="3.40.1350.10">
    <property type="match status" value="1"/>
</dbReference>
<feature type="domain" description="Restriction endonuclease type IV Mrr" evidence="1">
    <location>
        <begin position="10"/>
        <end position="98"/>
    </location>
</feature>
<dbReference type="KEGG" id="cchl:FPL14_24655"/>
<keyword evidence="2" id="KW-0378">Hydrolase</keyword>
<dbReference type="SUPFAM" id="SSF52980">
    <property type="entry name" value="Restriction endonuclease-like"/>
    <property type="match status" value="1"/>
</dbReference>
<evidence type="ECO:0000313" key="2">
    <source>
        <dbReference type="EMBL" id="QMV44007.1"/>
    </source>
</evidence>
<gene>
    <name evidence="2" type="ORF">FPL14_24655</name>
</gene>
<dbReference type="InterPro" id="IPR011856">
    <property type="entry name" value="tRNA_endonuc-like_dom_sf"/>
</dbReference>
<protein>
    <submittedName>
        <fullName evidence="2">Restriction endonuclease</fullName>
    </submittedName>
</protein>
<dbReference type="GO" id="GO:0003677">
    <property type="term" value="F:DNA binding"/>
    <property type="evidence" value="ECO:0007669"/>
    <property type="project" value="InterPro"/>
</dbReference>
<organism evidence="2 3">
    <name type="scientific">Cohnella cholangitidis</name>
    <dbReference type="NCBI Taxonomy" id="2598458"/>
    <lineage>
        <taxon>Bacteria</taxon>
        <taxon>Bacillati</taxon>
        <taxon>Bacillota</taxon>
        <taxon>Bacilli</taxon>
        <taxon>Bacillales</taxon>
        <taxon>Paenibacillaceae</taxon>
        <taxon>Cohnella</taxon>
    </lineage>
</organism>
<keyword evidence="2" id="KW-0255">Endonuclease</keyword>
<dbReference type="GO" id="GO:0004519">
    <property type="term" value="F:endonuclease activity"/>
    <property type="evidence" value="ECO:0007669"/>
    <property type="project" value="UniProtKB-KW"/>
</dbReference>
<accession>A0A7G5C473</accession>
<dbReference type="Pfam" id="PF04471">
    <property type="entry name" value="Mrr_cat"/>
    <property type="match status" value="1"/>
</dbReference>
<evidence type="ECO:0000259" key="1">
    <source>
        <dbReference type="Pfam" id="PF04471"/>
    </source>
</evidence>
<sequence>MLDFKELSKDGNDFELLVRELLFSMGFKVYWSGKGTDGGKDLLCVETPVSSILSIEKRWLVQCKHNAHANKAVSTSDLDEIVDSCSQYEATGYLLVCSTYPSSKLVDRLDGITRNKRNNVSATYWDSVSLERMLSTPKTWTIAQRFFPKSANEIGWKIYATESPNRWVVNFKGYYFHLSNRIGSYAELHLSSIKSRICDLESIKVPKKHKLRPRAVYYDDKNGVYTWYIDYMYPRGSKPKLSAYSIKKELGDGYALEDGQIYSFDVHVYDYLEISDHFDEDHYNYYQPYVRDFSLGFERKSR</sequence>
<reference evidence="2 3" key="1">
    <citation type="submission" date="2019-07" db="EMBL/GenBank/DDBJ databases">
        <authorList>
            <person name="Kim J.K."/>
            <person name="Cheong H.-M."/>
            <person name="Choi Y."/>
            <person name="Hwang K.J."/>
            <person name="Lee S."/>
            <person name="Choi C."/>
        </authorList>
    </citation>
    <scope>NUCLEOTIDE SEQUENCE [LARGE SCALE GENOMIC DNA]</scope>
    <source>
        <strain evidence="2 3">KS 22</strain>
    </source>
</reference>
<proteinExistence type="predicted"/>
<evidence type="ECO:0000313" key="3">
    <source>
        <dbReference type="Proteomes" id="UP000515679"/>
    </source>
</evidence>
<dbReference type="RefSeq" id="WP_182300239.1">
    <property type="nucleotide sequence ID" value="NZ_CP041969.1"/>
</dbReference>
<dbReference type="InterPro" id="IPR007560">
    <property type="entry name" value="Restrct_endonuc_IV_Mrr"/>
</dbReference>
<name>A0A7G5C473_9BACL</name>
<dbReference type="EMBL" id="CP041969">
    <property type="protein sequence ID" value="QMV44007.1"/>
    <property type="molecule type" value="Genomic_DNA"/>
</dbReference>
<keyword evidence="3" id="KW-1185">Reference proteome</keyword>
<dbReference type="GO" id="GO:0009307">
    <property type="term" value="P:DNA restriction-modification system"/>
    <property type="evidence" value="ECO:0007669"/>
    <property type="project" value="InterPro"/>
</dbReference>
<keyword evidence="2" id="KW-0540">Nuclease</keyword>
<dbReference type="AlphaFoldDB" id="A0A7G5C473"/>